<keyword evidence="10" id="KW-1185">Reference proteome</keyword>
<organism evidence="9 10">
    <name type="scientific">Paragemmobacter ruber</name>
    <dbReference type="NCBI Taxonomy" id="1985673"/>
    <lineage>
        <taxon>Bacteria</taxon>
        <taxon>Pseudomonadati</taxon>
        <taxon>Pseudomonadota</taxon>
        <taxon>Alphaproteobacteria</taxon>
        <taxon>Rhodobacterales</taxon>
        <taxon>Paracoccaceae</taxon>
        <taxon>Paragemmobacter</taxon>
    </lineage>
</organism>
<name>A0ABW9Y7S2_9RHOB</name>
<dbReference type="EMBL" id="JAAATW010000003">
    <property type="protein sequence ID" value="NBE08627.1"/>
    <property type="molecule type" value="Genomic_DNA"/>
</dbReference>
<keyword evidence="4" id="KW-0812">Transmembrane</keyword>
<comment type="caution">
    <text evidence="9">The sequence shown here is derived from an EMBL/GenBank/DDBJ whole genome shotgun (WGS) entry which is preliminary data.</text>
</comment>
<evidence type="ECO:0000256" key="1">
    <source>
        <dbReference type="ARBA" id="ARBA00004571"/>
    </source>
</evidence>
<keyword evidence="3" id="KW-1134">Transmembrane beta strand</keyword>
<dbReference type="PANTHER" id="PTHR35093">
    <property type="entry name" value="OUTER MEMBRANE PROTEIN NMB0088-RELATED"/>
    <property type="match status" value="1"/>
</dbReference>
<dbReference type="Proteomes" id="UP001517376">
    <property type="component" value="Unassembled WGS sequence"/>
</dbReference>
<evidence type="ECO:0000313" key="9">
    <source>
        <dbReference type="EMBL" id="NBE08627.1"/>
    </source>
</evidence>
<proteinExistence type="inferred from homology"/>
<protein>
    <recommendedName>
        <fullName evidence="11">Transporter</fullName>
    </recommendedName>
</protein>
<keyword evidence="7" id="KW-0998">Cell outer membrane</keyword>
<evidence type="ECO:0000256" key="3">
    <source>
        <dbReference type="ARBA" id="ARBA00022452"/>
    </source>
</evidence>
<evidence type="ECO:0000256" key="7">
    <source>
        <dbReference type="ARBA" id="ARBA00023237"/>
    </source>
</evidence>
<dbReference type="Gene3D" id="2.40.160.60">
    <property type="entry name" value="Outer membrane protein transport protein (OMPP1/FadL/TodX)"/>
    <property type="match status" value="1"/>
</dbReference>
<dbReference type="PANTHER" id="PTHR35093:SF8">
    <property type="entry name" value="OUTER MEMBRANE PROTEIN NMB0088-RELATED"/>
    <property type="match status" value="1"/>
</dbReference>
<evidence type="ECO:0000313" key="10">
    <source>
        <dbReference type="Proteomes" id="UP001517376"/>
    </source>
</evidence>
<reference evidence="10" key="1">
    <citation type="submission" date="2020-01" db="EMBL/GenBank/DDBJ databases">
        <title>Sphingomonas sp. strain CSW-10.</title>
        <authorList>
            <person name="Chen W.-M."/>
        </authorList>
    </citation>
    <scope>NUCLEOTIDE SEQUENCE [LARGE SCALE GENOMIC DNA]</scope>
    <source>
        <strain evidence="10">CCP-1</strain>
    </source>
</reference>
<sequence length="362" mass="37878">MTTMKMILGATTALAMGTLSAQAGGIERSVFSPAFLFENGNYFEMAFGSVSPSVSGVALGVGSGDMASSYTTLSGSLKYQLTDEFAIGVIVDQPVGVDVAYPGGTGYFFNGSNAEVNSLQVSLLGHYRFSPNFSTYAGLRAVRTDGMVDNVNLGATTGFAPTYDMTTSKETDYGYVVGVAYERPDIALRVSLTYISEVTHDFAATDNLPFPGNVGFSTTIPQGVNLDFQTGIAKDTLLFGSIRWRDWSEFTIAPRGGLVPLSTDNKDTVTYSLGLGRRFNESFSGLVSVGYEGAGGGTVGNLGPTDGFTSLTLAGVYTAPTGMKVTVGASYGWIGDATTSGIGGQFTDNNFVGVGVRVGYSF</sequence>
<evidence type="ECO:0000256" key="4">
    <source>
        <dbReference type="ARBA" id="ARBA00022692"/>
    </source>
</evidence>
<evidence type="ECO:0000256" key="6">
    <source>
        <dbReference type="ARBA" id="ARBA00023136"/>
    </source>
</evidence>
<feature type="chain" id="PRO_5045538858" description="Transporter" evidence="8">
    <location>
        <begin position="24"/>
        <end position="362"/>
    </location>
</feature>
<comment type="subcellular location">
    <subcellularLocation>
        <location evidence="1">Cell outer membrane</location>
        <topology evidence="1">Multi-pass membrane protein</topology>
    </subcellularLocation>
</comment>
<feature type="signal peptide" evidence="8">
    <location>
        <begin position="1"/>
        <end position="23"/>
    </location>
</feature>
<evidence type="ECO:0000256" key="5">
    <source>
        <dbReference type="ARBA" id="ARBA00022729"/>
    </source>
</evidence>
<dbReference type="InterPro" id="IPR005017">
    <property type="entry name" value="OMPP1/FadL/TodX"/>
</dbReference>
<gene>
    <name evidence="9" type="ORF">GU920_13885</name>
</gene>
<dbReference type="SUPFAM" id="SSF56935">
    <property type="entry name" value="Porins"/>
    <property type="match status" value="1"/>
</dbReference>
<keyword evidence="5 8" id="KW-0732">Signal</keyword>
<comment type="similarity">
    <text evidence="2">Belongs to the OmpP1/FadL family.</text>
</comment>
<keyword evidence="6" id="KW-0472">Membrane</keyword>
<dbReference type="Pfam" id="PF03349">
    <property type="entry name" value="Toluene_X"/>
    <property type="match status" value="1"/>
</dbReference>
<evidence type="ECO:0000256" key="2">
    <source>
        <dbReference type="ARBA" id="ARBA00008163"/>
    </source>
</evidence>
<evidence type="ECO:0000256" key="8">
    <source>
        <dbReference type="SAM" id="SignalP"/>
    </source>
</evidence>
<dbReference type="RefSeq" id="WP_161767681.1">
    <property type="nucleotide sequence ID" value="NZ_JAAATW010000003.1"/>
</dbReference>
<evidence type="ECO:0008006" key="11">
    <source>
        <dbReference type="Google" id="ProtNLM"/>
    </source>
</evidence>
<accession>A0ABW9Y7S2</accession>